<dbReference type="GO" id="GO:0000976">
    <property type="term" value="F:transcription cis-regulatory region binding"/>
    <property type="evidence" value="ECO:0007669"/>
    <property type="project" value="TreeGrafter"/>
</dbReference>
<dbReference type="InterPro" id="IPR011006">
    <property type="entry name" value="CheY-like_superfamily"/>
</dbReference>
<dbReference type="GO" id="GO:0006355">
    <property type="term" value="P:regulation of DNA-templated transcription"/>
    <property type="evidence" value="ECO:0007669"/>
    <property type="project" value="InterPro"/>
</dbReference>
<protein>
    <submittedName>
        <fullName evidence="10">DNA-binding response regulator</fullName>
    </submittedName>
</protein>
<dbReference type="InterPro" id="IPR001789">
    <property type="entry name" value="Sig_transdc_resp-reg_receiver"/>
</dbReference>
<feature type="domain" description="Response regulatory" evidence="8">
    <location>
        <begin position="2"/>
        <end position="115"/>
    </location>
</feature>
<evidence type="ECO:0000256" key="4">
    <source>
        <dbReference type="ARBA" id="ARBA00023125"/>
    </source>
</evidence>
<reference evidence="10 11" key="1">
    <citation type="journal article" date="2012" name="J. Bacteriol.">
        <title>Genome sequence of the pathogenic Herbaspirillum seropedicae strain Os34, isolated from rice roots.</title>
        <authorList>
            <person name="Ye W."/>
            <person name="Ye S."/>
            <person name="Liu J."/>
            <person name="Chang S."/>
            <person name="Chen M."/>
            <person name="Zhu B."/>
            <person name="Guo L."/>
            <person name="An Q."/>
        </authorList>
    </citation>
    <scope>NUCLEOTIDE SEQUENCE [LARGE SCALE GENOMIC DNA]</scope>
    <source>
        <strain evidence="10 11">Os34</strain>
    </source>
</reference>
<dbReference type="Gene3D" id="6.10.250.690">
    <property type="match status" value="1"/>
</dbReference>
<accession>A0A6M3ZRW0</accession>
<dbReference type="Pfam" id="PF00072">
    <property type="entry name" value="Response_reg"/>
    <property type="match status" value="1"/>
</dbReference>
<proteinExistence type="predicted"/>
<evidence type="ECO:0000256" key="3">
    <source>
        <dbReference type="ARBA" id="ARBA00023015"/>
    </source>
</evidence>
<dbReference type="GO" id="GO:0005829">
    <property type="term" value="C:cytosol"/>
    <property type="evidence" value="ECO:0007669"/>
    <property type="project" value="TreeGrafter"/>
</dbReference>
<dbReference type="PANTHER" id="PTHR48111">
    <property type="entry name" value="REGULATOR OF RPOS"/>
    <property type="match status" value="1"/>
</dbReference>
<evidence type="ECO:0000259" key="9">
    <source>
        <dbReference type="PROSITE" id="PS51755"/>
    </source>
</evidence>
<dbReference type="GO" id="GO:0000156">
    <property type="term" value="F:phosphorelay response regulator activity"/>
    <property type="evidence" value="ECO:0007669"/>
    <property type="project" value="TreeGrafter"/>
</dbReference>
<gene>
    <name evidence="10" type="ORF">C798_14460</name>
</gene>
<keyword evidence="1 6" id="KW-0597">Phosphoprotein</keyword>
<dbReference type="SUPFAM" id="SSF52172">
    <property type="entry name" value="CheY-like"/>
    <property type="match status" value="1"/>
</dbReference>
<organism evidence="10 11">
    <name type="scientific">Herbaspirillum rubrisubalbicans Os34</name>
    <dbReference type="NCBI Taxonomy" id="1235827"/>
    <lineage>
        <taxon>Bacteria</taxon>
        <taxon>Pseudomonadati</taxon>
        <taxon>Pseudomonadota</taxon>
        <taxon>Betaproteobacteria</taxon>
        <taxon>Burkholderiales</taxon>
        <taxon>Oxalobacteraceae</taxon>
        <taxon>Herbaspirillum</taxon>
    </lineage>
</organism>
<keyword evidence="3" id="KW-0805">Transcription regulation</keyword>
<evidence type="ECO:0000256" key="7">
    <source>
        <dbReference type="PROSITE-ProRule" id="PRU01091"/>
    </source>
</evidence>
<dbReference type="SMART" id="SM00448">
    <property type="entry name" value="REC"/>
    <property type="match status" value="1"/>
</dbReference>
<dbReference type="CDD" id="cd00383">
    <property type="entry name" value="trans_reg_C"/>
    <property type="match status" value="1"/>
</dbReference>
<dbReference type="Gene3D" id="3.40.50.2300">
    <property type="match status" value="1"/>
</dbReference>
<keyword evidence="5" id="KW-0804">Transcription</keyword>
<evidence type="ECO:0000313" key="11">
    <source>
        <dbReference type="Proteomes" id="UP000501648"/>
    </source>
</evidence>
<dbReference type="PROSITE" id="PS50110">
    <property type="entry name" value="RESPONSE_REGULATORY"/>
    <property type="match status" value="1"/>
</dbReference>
<dbReference type="SMART" id="SM00862">
    <property type="entry name" value="Trans_reg_C"/>
    <property type="match status" value="1"/>
</dbReference>
<evidence type="ECO:0000256" key="1">
    <source>
        <dbReference type="ARBA" id="ARBA00022553"/>
    </source>
</evidence>
<evidence type="ECO:0000256" key="5">
    <source>
        <dbReference type="ARBA" id="ARBA00023163"/>
    </source>
</evidence>
<feature type="domain" description="OmpR/PhoB-type" evidence="9">
    <location>
        <begin position="123"/>
        <end position="219"/>
    </location>
</feature>
<dbReference type="InterPro" id="IPR001867">
    <property type="entry name" value="OmpR/PhoB-type_DNA-bd"/>
</dbReference>
<dbReference type="PROSITE" id="PS51755">
    <property type="entry name" value="OMPR_PHOB"/>
    <property type="match status" value="1"/>
</dbReference>
<feature type="DNA-binding region" description="OmpR/PhoB-type" evidence="7">
    <location>
        <begin position="123"/>
        <end position="219"/>
    </location>
</feature>
<keyword evidence="2" id="KW-0902">Two-component regulatory system</keyword>
<evidence type="ECO:0000313" key="10">
    <source>
        <dbReference type="EMBL" id="QJQ01395.1"/>
    </source>
</evidence>
<keyword evidence="4 7" id="KW-0238">DNA-binding</keyword>
<dbReference type="EMBL" id="CP008956">
    <property type="protein sequence ID" value="QJQ01395.1"/>
    <property type="molecule type" value="Genomic_DNA"/>
</dbReference>
<dbReference type="AlphaFoldDB" id="A0A6M3ZRW0"/>
<evidence type="ECO:0000259" key="8">
    <source>
        <dbReference type="PROSITE" id="PS50110"/>
    </source>
</evidence>
<evidence type="ECO:0000256" key="2">
    <source>
        <dbReference type="ARBA" id="ARBA00023012"/>
    </source>
</evidence>
<dbReference type="GO" id="GO:0032993">
    <property type="term" value="C:protein-DNA complex"/>
    <property type="evidence" value="ECO:0007669"/>
    <property type="project" value="TreeGrafter"/>
</dbReference>
<dbReference type="Pfam" id="PF00486">
    <property type="entry name" value="Trans_reg_C"/>
    <property type="match status" value="1"/>
</dbReference>
<dbReference type="RefSeq" id="WP_017450545.1">
    <property type="nucleotide sequence ID" value="NZ_CP008956.1"/>
</dbReference>
<evidence type="ECO:0000256" key="6">
    <source>
        <dbReference type="PROSITE-ProRule" id="PRU00169"/>
    </source>
</evidence>
<sequence length="240" mass="26543">MRILLVEDTADVAEAIVSHLTRIGHTVEWESHGAHASGRLGEAFDLLILDVMLPHTDGFGLLQQLRARGQHTPVLMLTACGEIEERVRALDLGADDYLVKPFDFRELEARIRVLLRRSGGESTNLLHCANLCIDRKSRTATLDGQPIELTRREVTLLEIIAARPGRIFNKDELMDRLFTVDDTPNANTVEQYVARLRKKLAGAGFEIRTLRGLGYQLVLQQAAAEVALMAPAGLNSGARS</sequence>
<dbReference type="InterPro" id="IPR036388">
    <property type="entry name" value="WH-like_DNA-bd_sf"/>
</dbReference>
<name>A0A6M3ZRW0_9BURK</name>
<dbReference type="PANTHER" id="PTHR48111:SF67">
    <property type="entry name" value="TRANSCRIPTIONAL REGULATORY PROTEIN TCTD"/>
    <property type="match status" value="1"/>
</dbReference>
<dbReference type="Proteomes" id="UP000501648">
    <property type="component" value="Chromosome"/>
</dbReference>
<dbReference type="InterPro" id="IPR039420">
    <property type="entry name" value="WalR-like"/>
</dbReference>
<feature type="modified residue" description="4-aspartylphosphate" evidence="6">
    <location>
        <position position="50"/>
    </location>
</feature>
<dbReference type="Gene3D" id="1.10.10.10">
    <property type="entry name" value="Winged helix-like DNA-binding domain superfamily/Winged helix DNA-binding domain"/>
    <property type="match status" value="1"/>
</dbReference>
<dbReference type="FunFam" id="3.40.50.2300:FF:000002">
    <property type="entry name" value="DNA-binding response regulator PhoP"/>
    <property type="match status" value="1"/>
</dbReference>